<evidence type="ECO:0000313" key="3">
    <source>
        <dbReference type="Proteomes" id="UP000823046"/>
    </source>
</evidence>
<accession>A0ABQ7J8D4</accession>
<evidence type="ECO:0000313" key="2">
    <source>
        <dbReference type="EMBL" id="KAF8820247.1"/>
    </source>
</evidence>
<dbReference type="EMBL" id="JADAQX010000437">
    <property type="protein sequence ID" value="KAF8820247.1"/>
    <property type="molecule type" value="Genomic_DNA"/>
</dbReference>
<reference evidence="2 3" key="1">
    <citation type="journal article" date="2020" name="bioRxiv">
        <title>Metabolic contributions of an alphaproteobacterial endosymbiont in the apicomplexan Cardiosporidium cionae.</title>
        <authorList>
            <person name="Hunter E.S."/>
            <person name="Paight C.J."/>
            <person name="Lane C.E."/>
        </authorList>
    </citation>
    <scope>NUCLEOTIDE SEQUENCE [LARGE SCALE GENOMIC DNA]</scope>
    <source>
        <strain evidence="2">ESH_2018</strain>
    </source>
</reference>
<organism evidence="2 3">
    <name type="scientific">Cardiosporidium cionae</name>
    <dbReference type="NCBI Taxonomy" id="476202"/>
    <lineage>
        <taxon>Eukaryota</taxon>
        <taxon>Sar</taxon>
        <taxon>Alveolata</taxon>
        <taxon>Apicomplexa</taxon>
        <taxon>Aconoidasida</taxon>
        <taxon>Nephromycida</taxon>
        <taxon>Cardiosporidium</taxon>
    </lineage>
</organism>
<feature type="domain" description="Amidohydrolase 3" evidence="1">
    <location>
        <begin position="89"/>
        <end position="672"/>
    </location>
</feature>
<keyword evidence="3" id="KW-1185">Reference proteome</keyword>
<dbReference type="Gene3D" id="2.30.40.10">
    <property type="entry name" value="Urease, subunit C, domain 1"/>
    <property type="match status" value="1"/>
</dbReference>
<sequence length="679" mass="76314">MTNVGEQLTFKLLCDGNVWQWQSIPGTPAGADAEATPEQSYVPPKGFFQRQHILVDASDGKIVDVFPLTTDISGILEKYPAEKVDMAPMYIIPGLQESHVHLAGTAMGRSSVNLRNSTSVEEISHRLQKFAASHPHMRCIIGDGWEQQKFIGVKPEMPTRYDLDHFFPTQAVFIFRICYHFLVCNTAAMKLCGLNPENSKTWPTSLPLHQCRFTADGVSLGIFWEEAITYLNTFITLDEERLYGLVGEEMKFFAANGITAVQSNDLHIDALYVRLLSEGLMTLRMYHTIMFEELRSWLEKAYHEEKKTSLETSISLEELEIFSQTLPRESLCYHSSYGSYLKKPDKRSLLSCDRVKLFADGSLGGQTAALRKAYLEPPGAERESNSQQDSVEEKSSKFRSNTCRCRNFGTLRESAGDFKQKLAIIKNCDLRVEVHAIGDAAAELVIQGLIATGMVGLYHLPVLTHCQFLGEDLIPLMSKHKIIGNIQPSFLPSDNYLLENSIDKDLLPYSYAWKTMLQHGIECAGGSDSPIEYPSPLKGMFDSMYRPMTHFHPHSLMLALARMGYMKDDQQILQVSLKNTDVAPLLQPPKAYRESECLSFDESLALYTIGSSFAAKSDERTSGSEQKPLTGRILPGYLADFTVLDRDISRESYRSLMEAIILQTWVNGKIVYSHTVPTV</sequence>
<dbReference type="Pfam" id="PF07969">
    <property type="entry name" value="Amidohydro_3"/>
    <property type="match status" value="1"/>
</dbReference>
<dbReference type="SUPFAM" id="SSF51556">
    <property type="entry name" value="Metallo-dependent hydrolases"/>
    <property type="match status" value="1"/>
</dbReference>
<dbReference type="InterPro" id="IPR032466">
    <property type="entry name" value="Metal_Hydrolase"/>
</dbReference>
<dbReference type="PANTHER" id="PTHR22642">
    <property type="entry name" value="IMIDAZOLONEPROPIONASE"/>
    <property type="match status" value="1"/>
</dbReference>
<proteinExistence type="predicted"/>
<evidence type="ECO:0000259" key="1">
    <source>
        <dbReference type="Pfam" id="PF07969"/>
    </source>
</evidence>
<dbReference type="InterPro" id="IPR011059">
    <property type="entry name" value="Metal-dep_hydrolase_composite"/>
</dbReference>
<name>A0ABQ7J8D4_9APIC</name>
<dbReference type="PANTHER" id="PTHR22642:SF2">
    <property type="entry name" value="PROTEIN LONG AFTER FAR-RED 3"/>
    <property type="match status" value="1"/>
</dbReference>
<protein>
    <submittedName>
        <fullName evidence="2">Amidohydrolase YtcJ</fullName>
    </submittedName>
</protein>
<dbReference type="InterPro" id="IPR013108">
    <property type="entry name" value="Amidohydro_3"/>
</dbReference>
<dbReference type="Gene3D" id="3.20.20.140">
    <property type="entry name" value="Metal-dependent hydrolases"/>
    <property type="match status" value="1"/>
</dbReference>
<dbReference type="SUPFAM" id="SSF51338">
    <property type="entry name" value="Composite domain of metallo-dependent hydrolases"/>
    <property type="match status" value="1"/>
</dbReference>
<comment type="caution">
    <text evidence="2">The sequence shown here is derived from an EMBL/GenBank/DDBJ whole genome shotgun (WGS) entry which is preliminary data.</text>
</comment>
<gene>
    <name evidence="2" type="ORF">IE077_003377</name>
</gene>
<dbReference type="Gene3D" id="3.10.310.70">
    <property type="match status" value="1"/>
</dbReference>
<dbReference type="Proteomes" id="UP000823046">
    <property type="component" value="Unassembled WGS sequence"/>
</dbReference>